<dbReference type="PANTHER" id="PTHR48079:SF6">
    <property type="entry name" value="NAD(P)-BINDING DOMAIN-CONTAINING PROTEIN-RELATED"/>
    <property type="match status" value="1"/>
</dbReference>
<dbReference type="GO" id="GO:0004029">
    <property type="term" value="F:aldehyde dehydrogenase (NAD+) activity"/>
    <property type="evidence" value="ECO:0007669"/>
    <property type="project" value="TreeGrafter"/>
</dbReference>
<dbReference type="Gene3D" id="3.40.50.720">
    <property type="entry name" value="NAD(P)-binding Rossmann-like Domain"/>
    <property type="match status" value="1"/>
</dbReference>
<gene>
    <name evidence="2" type="ORF">BHYA_0335g00030</name>
</gene>
<dbReference type="InterPro" id="IPR051783">
    <property type="entry name" value="NAD(P)-dependent_oxidoreduct"/>
</dbReference>
<dbReference type="InterPro" id="IPR001509">
    <property type="entry name" value="Epimerase_deHydtase"/>
</dbReference>
<dbReference type="PANTHER" id="PTHR48079">
    <property type="entry name" value="PROTEIN YEEZ"/>
    <property type="match status" value="1"/>
</dbReference>
<dbReference type="AlphaFoldDB" id="A0A4Z1G5I1"/>
<dbReference type="Proteomes" id="UP000297814">
    <property type="component" value="Unassembled WGS sequence"/>
</dbReference>
<evidence type="ECO:0000313" key="2">
    <source>
        <dbReference type="EMBL" id="TGO32254.1"/>
    </source>
</evidence>
<name>A0A4Z1G5I1_9HELO</name>
<dbReference type="InterPro" id="IPR036291">
    <property type="entry name" value="NAD(P)-bd_dom_sf"/>
</dbReference>
<evidence type="ECO:0000259" key="1">
    <source>
        <dbReference type="Pfam" id="PF01370"/>
    </source>
</evidence>
<keyword evidence="3" id="KW-1185">Reference proteome</keyword>
<comment type="caution">
    <text evidence="2">The sequence shown here is derived from an EMBL/GenBank/DDBJ whole genome shotgun (WGS) entry which is preliminary data.</text>
</comment>
<sequence length="346" mass="38022">MSLQKQVFLIGPGYIGGEILDLLLGENCYEITVLARRQAAAEELEKLGVKTVRGSLSDSEIIARQAYLSDITIHTATADDLVSVEAIIEGITQRLQNGQSAIYIHTSGASLLGDDSKGSFPTGVFYEDDKSEQIDAISDEAPHRKIDLAIVNASKSLGPKAKLAIMVPPLIYGINSREKRLSTQLPALARFAIKHGYAGHIGKGLSKWSQIHVRDLARGYVTLLHSLETSDLDIKNPYYFCNNGEDLSWGEYASEIGKILYEEGKIKSSKTKTIPLELYQDLFGPYSSVVVGSNSLNRANRLRKLGWEAREQKTLVSLRDELLMISQEEEPFSGYSAPVASGSNRD</sequence>
<evidence type="ECO:0000313" key="3">
    <source>
        <dbReference type="Proteomes" id="UP000297814"/>
    </source>
</evidence>
<accession>A0A4Z1G5I1</accession>
<protein>
    <recommendedName>
        <fullName evidence="1">NAD-dependent epimerase/dehydratase domain-containing protein</fullName>
    </recommendedName>
</protein>
<organism evidence="2 3">
    <name type="scientific">Botrytis hyacinthi</name>
    <dbReference type="NCBI Taxonomy" id="278943"/>
    <lineage>
        <taxon>Eukaryota</taxon>
        <taxon>Fungi</taxon>
        <taxon>Dikarya</taxon>
        <taxon>Ascomycota</taxon>
        <taxon>Pezizomycotina</taxon>
        <taxon>Leotiomycetes</taxon>
        <taxon>Helotiales</taxon>
        <taxon>Sclerotiniaceae</taxon>
        <taxon>Botrytis</taxon>
    </lineage>
</organism>
<reference evidence="2 3" key="1">
    <citation type="submission" date="2017-12" db="EMBL/GenBank/DDBJ databases">
        <title>Comparative genomics of Botrytis spp.</title>
        <authorList>
            <person name="Valero-Jimenez C.A."/>
            <person name="Tapia P."/>
            <person name="Veloso J."/>
            <person name="Silva-Moreno E."/>
            <person name="Staats M."/>
            <person name="Valdes J.H."/>
            <person name="Van Kan J.A.L."/>
        </authorList>
    </citation>
    <scope>NUCLEOTIDE SEQUENCE [LARGE SCALE GENOMIC DNA]</scope>
    <source>
        <strain evidence="2 3">Bh0001</strain>
    </source>
</reference>
<dbReference type="Pfam" id="PF01370">
    <property type="entry name" value="Epimerase"/>
    <property type="match status" value="1"/>
</dbReference>
<dbReference type="GO" id="GO:0005737">
    <property type="term" value="C:cytoplasm"/>
    <property type="evidence" value="ECO:0007669"/>
    <property type="project" value="TreeGrafter"/>
</dbReference>
<dbReference type="SUPFAM" id="SSF51735">
    <property type="entry name" value="NAD(P)-binding Rossmann-fold domains"/>
    <property type="match status" value="1"/>
</dbReference>
<proteinExistence type="predicted"/>
<dbReference type="EMBL" id="PQXK01000335">
    <property type="protein sequence ID" value="TGO32254.1"/>
    <property type="molecule type" value="Genomic_DNA"/>
</dbReference>
<feature type="domain" description="NAD-dependent epimerase/dehydratase" evidence="1">
    <location>
        <begin position="13"/>
        <end position="228"/>
    </location>
</feature>